<accession>A0A8J2X241</accession>
<dbReference type="PANTHER" id="PTHR45942">
    <property type="entry name" value="PROTEIN PHOSPATASE 3 REGULATORY SUBUNIT B ALPHA ISOFORM TYPE 1"/>
    <property type="match status" value="1"/>
</dbReference>
<dbReference type="SMART" id="SM00054">
    <property type="entry name" value="EFh"/>
    <property type="match status" value="4"/>
</dbReference>
<evidence type="ECO:0000256" key="3">
    <source>
        <dbReference type="ARBA" id="ARBA00022837"/>
    </source>
</evidence>
<dbReference type="InterPro" id="IPR018247">
    <property type="entry name" value="EF_Hand_1_Ca_BS"/>
</dbReference>
<feature type="domain" description="EF-hand" evidence="5">
    <location>
        <begin position="134"/>
        <end position="169"/>
    </location>
</feature>
<dbReference type="Pfam" id="PF13499">
    <property type="entry name" value="EF-hand_7"/>
    <property type="match status" value="1"/>
</dbReference>
<keyword evidence="1" id="KW-0479">Metal-binding</keyword>
<dbReference type="InterPro" id="IPR011992">
    <property type="entry name" value="EF-hand-dom_pair"/>
</dbReference>
<dbReference type="PROSITE" id="PS50222">
    <property type="entry name" value="EF_HAND_2"/>
    <property type="match status" value="3"/>
</dbReference>
<proteinExistence type="predicted"/>
<sequence length="416" mass="47973">MVKGRGQGGGLPDVLAGQTSKTKRYGKRVVVDARETAKQYERFQASLKPDIPVKKPHNPNRFDLILFLQRCCSNEELPQLPETPAIRRGLRVLMLELDIPERDLRKMYKYWLEVDRDGSGSVDLFELLMWFDFERTEFMVNTFKLLDADGSGELDFVEFCATFYLYCTFTWAGLVKYAFDITDVDRSGFLDMEEVESLCRSVYGFTGKRKGEAFRRKENNLLDLEGTLRQFDSDSDGKISFREFLEQNKRHKLLLYPAFELQHNMRKAVMGDRYWRNREGPHFTEKDIVLMQLKKAMAPHQEDLSADHKKLNEDVRRKGGLRASRDEEPQRKKKHPRRYGEKASKFVRTLSGRLKLAGSGPTKLVKQLSAKSLKLKRSMSFSKKKKKVAPQRKGLKGSLVAGTHGVTSASGAKRRR</sequence>
<dbReference type="InterPro" id="IPR002048">
    <property type="entry name" value="EF_hand_dom"/>
</dbReference>
<evidence type="ECO:0000313" key="7">
    <source>
        <dbReference type="Proteomes" id="UP000789595"/>
    </source>
</evidence>
<dbReference type="EMBL" id="CAKKNE010000005">
    <property type="protein sequence ID" value="CAH0377165.1"/>
    <property type="molecule type" value="Genomic_DNA"/>
</dbReference>
<organism evidence="6 7">
    <name type="scientific">Pelagomonas calceolata</name>
    <dbReference type="NCBI Taxonomy" id="35677"/>
    <lineage>
        <taxon>Eukaryota</taxon>
        <taxon>Sar</taxon>
        <taxon>Stramenopiles</taxon>
        <taxon>Ochrophyta</taxon>
        <taxon>Pelagophyceae</taxon>
        <taxon>Pelagomonadales</taxon>
        <taxon>Pelagomonadaceae</taxon>
        <taxon>Pelagomonas</taxon>
    </lineage>
</organism>
<keyword evidence="7" id="KW-1185">Reference proteome</keyword>
<keyword evidence="3" id="KW-0106">Calcium</keyword>
<dbReference type="Proteomes" id="UP000789595">
    <property type="component" value="Unassembled WGS sequence"/>
</dbReference>
<dbReference type="SUPFAM" id="SSF47473">
    <property type="entry name" value="EF-hand"/>
    <property type="match status" value="1"/>
</dbReference>
<evidence type="ECO:0000256" key="4">
    <source>
        <dbReference type="SAM" id="MobiDB-lite"/>
    </source>
</evidence>
<feature type="region of interest" description="Disordered" evidence="4">
    <location>
        <begin position="370"/>
        <end position="416"/>
    </location>
</feature>
<evidence type="ECO:0000259" key="5">
    <source>
        <dbReference type="PROSITE" id="PS50222"/>
    </source>
</evidence>
<dbReference type="Pfam" id="PF13202">
    <property type="entry name" value="EF-hand_5"/>
    <property type="match status" value="1"/>
</dbReference>
<dbReference type="OrthoDB" id="191686at2759"/>
<comment type="caution">
    <text evidence="6">The sequence shown here is derived from an EMBL/GenBank/DDBJ whole genome shotgun (WGS) entry which is preliminary data.</text>
</comment>
<evidence type="ECO:0000256" key="1">
    <source>
        <dbReference type="ARBA" id="ARBA00022723"/>
    </source>
</evidence>
<evidence type="ECO:0000313" key="6">
    <source>
        <dbReference type="EMBL" id="CAH0377165.1"/>
    </source>
</evidence>
<feature type="domain" description="EF-hand" evidence="5">
    <location>
        <begin position="175"/>
        <end position="205"/>
    </location>
</feature>
<name>A0A8J2X241_9STRA</name>
<gene>
    <name evidence="6" type="ORF">PECAL_5P17340</name>
</gene>
<dbReference type="Gene3D" id="1.10.238.10">
    <property type="entry name" value="EF-hand"/>
    <property type="match status" value="1"/>
</dbReference>
<feature type="domain" description="EF-hand" evidence="5">
    <location>
        <begin position="219"/>
        <end position="254"/>
    </location>
</feature>
<dbReference type="GO" id="GO:0005509">
    <property type="term" value="F:calcium ion binding"/>
    <property type="evidence" value="ECO:0007669"/>
    <property type="project" value="InterPro"/>
</dbReference>
<keyword evidence="2" id="KW-0677">Repeat</keyword>
<reference evidence="6" key="1">
    <citation type="submission" date="2021-11" db="EMBL/GenBank/DDBJ databases">
        <authorList>
            <consortium name="Genoscope - CEA"/>
            <person name="William W."/>
        </authorList>
    </citation>
    <scope>NUCLEOTIDE SEQUENCE</scope>
</reference>
<feature type="compositionally biased region" description="Basic residues" evidence="4">
    <location>
        <begin position="373"/>
        <end position="395"/>
    </location>
</feature>
<dbReference type="AlphaFoldDB" id="A0A8J2X241"/>
<protein>
    <recommendedName>
        <fullName evidence="5">EF-hand domain-containing protein</fullName>
    </recommendedName>
</protein>
<feature type="compositionally biased region" description="Basic and acidic residues" evidence="4">
    <location>
        <begin position="300"/>
        <end position="330"/>
    </location>
</feature>
<dbReference type="PROSITE" id="PS00018">
    <property type="entry name" value="EF_HAND_1"/>
    <property type="match status" value="3"/>
</dbReference>
<feature type="region of interest" description="Disordered" evidence="4">
    <location>
        <begin position="299"/>
        <end position="345"/>
    </location>
</feature>
<evidence type="ECO:0000256" key="2">
    <source>
        <dbReference type="ARBA" id="ARBA00022737"/>
    </source>
</evidence>